<dbReference type="Proteomes" id="UP000075321">
    <property type="component" value="Unassembled WGS sequence"/>
</dbReference>
<dbReference type="EMBL" id="LTAZ01000004">
    <property type="protein sequence ID" value="KYH26110.1"/>
    <property type="molecule type" value="Genomic_DNA"/>
</dbReference>
<reference evidence="2 3" key="1">
    <citation type="submission" date="2016-02" db="EMBL/GenBank/DDBJ databases">
        <title>Genome sequence of Halalkalicoccus paucihalophilus DSM 24557.</title>
        <authorList>
            <person name="Poehlein A."/>
            <person name="Daniel R."/>
        </authorList>
    </citation>
    <scope>NUCLEOTIDE SEQUENCE [LARGE SCALE GENOMIC DNA]</scope>
    <source>
        <strain evidence="2 3">DSM 24557</strain>
    </source>
</reference>
<proteinExistence type="predicted"/>
<organism evidence="2 3">
    <name type="scientific">Halalkalicoccus paucihalophilus</name>
    <dbReference type="NCBI Taxonomy" id="1008153"/>
    <lineage>
        <taxon>Archaea</taxon>
        <taxon>Methanobacteriati</taxon>
        <taxon>Methanobacteriota</taxon>
        <taxon>Stenosarchaea group</taxon>
        <taxon>Halobacteria</taxon>
        <taxon>Halobacteriales</taxon>
        <taxon>Halococcaceae</taxon>
        <taxon>Halalkalicoccus</taxon>
    </lineage>
</organism>
<evidence type="ECO:0000313" key="2">
    <source>
        <dbReference type="EMBL" id="KYH26110.1"/>
    </source>
</evidence>
<dbReference type="Gene3D" id="1.10.10.10">
    <property type="entry name" value="Winged helix-like DNA-binding domain superfamily/Winged helix DNA-binding domain"/>
    <property type="match status" value="1"/>
</dbReference>
<dbReference type="Pfam" id="PF24035">
    <property type="entry name" value="DUF7344"/>
    <property type="match status" value="1"/>
</dbReference>
<gene>
    <name evidence="2" type="ORF">HAPAU_12020</name>
</gene>
<sequence length="116" mass="12357">MGTKTGSSTPAATEEAPSDLDIALRTLAKPQRRFVLERMCEHGGPIDATDLAAAIAAADSDGAAIEDSDRVLRSLRHIHLPKLTDAGLIEYDRVNETATPTEMGTQVLTSLAESLR</sequence>
<name>A0A151AEW5_9EURY</name>
<accession>A0A151AEW5</accession>
<keyword evidence="3" id="KW-1185">Reference proteome</keyword>
<dbReference type="RefSeq" id="WP_066380560.1">
    <property type="nucleotide sequence ID" value="NZ_LTAZ01000004.1"/>
</dbReference>
<dbReference type="PATRIC" id="fig|1008153.3.peg.1209"/>
<protein>
    <recommendedName>
        <fullName evidence="1">DUF7344 domain-containing protein</fullName>
    </recommendedName>
</protein>
<dbReference type="OrthoDB" id="241828at2157"/>
<evidence type="ECO:0000313" key="3">
    <source>
        <dbReference type="Proteomes" id="UP000075321"/>
    </source>
</evidence>
<dbReference type="AlphaFoldDB" id="A0A151AEW5"/>
<dbReference type="InterPro" id="IPR055768">
    <property type="entry name" value="DUF7344"/>
</dbReference>
<feature type="domain" description="DUF7344" evidence="1">
    <location>
        <begin position="26"/>
        <end position="97"/>
    </location>
</feature>
<evidence type="ECO:0000259" key="1">
    <source>
        <dbReference type="Pfam" id="PF24035"/>
    </source>
</evidence>
<dbReference type="InterPro" id="IPR036388">
    <property type="entry name" value="WH-like_DNA-bd_sf"/>
</dbReference>
<comment type="caution">
    <text evidence="2">The sequence shown here is derived from an EMBL/GenBank/DDBJ whole genome shotgun (WGS) entry which is preliminary data.</text>
</comment>